<name>A0A2N2DZA8_9BACT</name>
<accession>A0A2N2DZA8</accession>
<organism evidence="2 3">
    <name type="scientific">Candidatus Falkowbacteria bacterium HGW-Falkowbacteria-2</name>
    <dbReference type="NCBI Taxonomy" id="2013769"/>
    <lineage>
        <taxon>Bacteria</taxon>
        <taxon>Candidatus Falkowiibacteriota</taxon>
    </lineage>
</organism>
<dbReference type="EMBL" id="PHAH01000033">
    <property type="protein sequence ID" value="PKM87793.1"/>
    <property type="molecule type" value="Genomic_DNA"/>
</dbReference>
<gene>
    <name evidence="2" type="ORF">CVU83_02560</name>
</gene>
<sequence>MRSKTEESGKKAGRHLGSVPAGKKVDNSLDIAPGQKNFALVLSRKALKGKSKLPSKKEVVMFLPESIRKVTNSLGVKYRVTVIYIEIPISKNGLRTVDLDQLMLGRQNQVRLLRKENPEAGDWYKNAIKQLAGKGHLAMTAPATIAKDDELRRIVHPNELVMYDLDSLSQEGDEIEHYQIGVYYLRRNALVKVAVELDKLIFNKEQLKEIRKKDWNAAKWYLSKARLQSSNVFVKDEFIDFVDEEAI</sequence>
<comment type="caution">
    <text evidence="2">The sequence shown here is derived from an EMBL/GenBank/DDBJ whole genome shotgun (WGS) entry which is preliminary data.</text>
</comment>
<evidence type="ECO:0000313" key="3">
    <source>
        <dbReference type="Proteomes" id="UP000233325"/>
    </source>
</evidence>
<reference evidence="2 3" key="1">
    <citation type="journal article" date="2017" name="ISME J.">
        <title>Potential for microbial H2 and metal transformations associated with novel bacteria and archaea in deep terrestrial subsurface sediments.</title>
        <authorList>
            <person name="Hernsdorf A.W."/>
            <person name="Amano Y."/>
            <person name="Miyakawa K."/>
            <person name="Ise K."/>
            <person name="Suzuki Y."/>
            <person name="Anantharaman K."/>
            <person name="Probst A."/>
            <person name="Burstein D."/>
            <person name="Thomas B.C."/>
            <person name="Banfield J.F."/>
        </authorList>
    </citation>
    <scope>NUCLEOTIDE SEQUENCE [LARGE SCALE GENOMIC DNA]</scope>
    <source>
        <strain evidence="2">HGW-Falkowbacteria-2</strain>
    </source>
</reference>
<proteinExistence type="predicted"/>
<feature type="region of interest" description="Disordered" evidence="1">
    <location>
        <begin position="1"/>
        <end position="24"/>
    </location>
</feature>
<evidence type="ECO:0000256" key="1">
    <source>
        <dbReference type="SAM" id="MobiDB-lite"/>
    </source>
</evidence>
<dbReference type="Proteomes" id="UP000233325">
    <property type="component" value="Unassembled WGS sequence"/>
</dbReference>
<dbReference type="AlphaFoldDB" id="A0A2N2DZA8"/>
<protein>
    <submittedName>
        <fullName evidence="2">Uncharacterized protein</fullName>
    </submittedName>
</protein>
<feature type="compositionally biased region" description="Basic and acidic residues" evidence="1">
    <location>
        <begin position="1"/>
        <end position="10"/>
    </location>
</feature>
<evidence type="ECO:0000313" key="2">
    <source>
        <dbReference type="EMBL" id="PKM87793.1"/>
    </source>
</evidence>